<dbReference type="EMBL" id="LGST01000006">
    <property type="protein sequence ID" value="KNE02100.1"/>
    <property type="molecule type" value="Genomic_DNA"/>
</dbReference>
<sequence>MDADGCCGFNVSKYRRDGIWGGWVELHKGSNSGDKTYGMGLKNKKKN</sequence>
<proteinExistence type="predicted"/>
<reference evidence="2" key="1">
    <citation type="journal article" date="2015" name="BMC Genomics">
        <title>Draft genome of a commonly misdiagnosed multidrug resistant pathogen Candida auris.</title>
        <authorList>
            <person name="Chatterjee S."/>
            <person name="Alampalli S.V."/>
            <person name="Nageshan R.K."/>
            <person name="Chettiar S.T."/>
            <person name="Joshi S."/>
            <person name="Tatu U.S."/>
        </authorList>
    </citation>
    <scope>NUCLEOTIDE SEQUENCE [LARGE SCALE GENOMIC DNA]</scope>
    <source>
        <strain evidence="2">6684</strain>
    </source>
</reference>
<dbReference type="VEuPathDB" id="FungiDB:QG37_00781"/>
<evidence type="ECO:0000313" key="2">
    <source>
        <dbReference type="Proteomes" id="UP000037122"/>
    </source>
</evidence>
<name>A0A0L0P7A1_CANAR</name>
<evidence type="ECO:0000313" key="1">
    <source>
        <dbReference type="EMBL" id="KNE02100.1"/>
    </source>
</evidence>
<comment type="caution">
    <text evidence="1">The sequence shown here is derived from an EMBL/GenBank/DDBJ whole genome shotgun (WGS) entry which is preliminary data.</text>
</comment>
<accession>A0A0L0P7A1</accession>
<organism evidence="1 2">
    <name type="scientific">Candidozyma auris</name>
    <name type="common">Yeast</name>
    <name type="synonym">Candida auris</name>
    <dbReference type="NCBI Taxonomy" id="498019"/>
    <lineage>
        <taxon>Eukaryota</taxon>
        <taxon>Fungi</taxon>
        <taxon>Dikarya</taxon>
        <taxon>Ascomycota</taxon>
        <taxon>Saccharomycotina</taxon>
        <taxon>Pichiomycetes</taxon>
        <taxon>Metschnikowiaceae</taxon>
        <taxon>Candidozyma</taxon>
    </lineage>
</organism>
<protein>
    <submittedName>
        <fullName evidence="1">Uncharacterized protein</fullName>
    </submittedName>
</protein>
<dbReference type="Proteomes" id="UP000037122">
    <property type="component" value="Unassembled WGS sequence"/>
</dbReference>
<gene>
    <name evidence="1" type="ORF">QG37_00781</name>
</gene>
<dbReference type="AlphaFoldDB" id="A0A0L0P7A1"/>